<gene>
    <name evidence="2" type="ORF">ACFY1D_39400</name>
</gene>
<name>A0ABW6UZD0_9ACTN</name>
<protein>
    <submittedName>
        <fullName evidence="2">Uncharacterized protein</fullName>
    </submittedName>
</protein>
<keyword evidence="3" id="KW-1185">Reference proteome</keyword>
<evidence type="ECO:0000256" key="1">
    <source>
        <dbReference type="SAM" id="MobiDB-lite"/>
    </source>
</evidence>
<proteinExistence type="predicted"/>
<dbReference type="EMBL" id="JBIAWJ010000037">
    <property type="protein sequence ID" value="MFF4527435.1"/>
    <property type="molecule type" value="Genomic_DNA"/>
</dbReference>
<evidence type="ECO:0000313" key="2">
    <source>
        <dbReference type="EMBL" id="MFF4527435.1"/>
    </source>
</evidence>
<evidence type="ECO:0000313" key="3">
    <source>
        <dbReference type="Proteomes" id="UP001602058"/>
    </source>
</evidence>
<feature type="region of interest" description="Disordered" evidence="1">
    <location>
        <begin position="66"/>
        <end position="90"/>
    </location>
</feature>
<dbReference type="RefSeq" id="WP_351087487.1">
    <property type="nucleotide sequence ID" value="NZ_JBEOZG010000052.1"/>
</dbReference>
<sequence>MTGVDRVLAKAVMELIISIELTDDEDIDPDIATTIVEPVGYLLNNVSSDVRQELIRLFREVAEEEEGPERRSMATEFPEAMGLVASEQDG</sequence>
<dbReference type="Proteomes" id="UP001602058">
    <property type="component" value="Unassembled WGS sequence"/>
</dbReference>
<comment type="caution">
    <text evidence="2">The sequence shown here is derived from an EMBL/GenBank/DDBJ whole genome shotgun (WGS) entry which is preliminary data.</text>
</comment>
<accession>A0ABW6UZD0</accession>
<organism evidence="2 3">
    <name type="scientific">Streptomyces bluensis</name>
    <dbReference type="NCBI Taxonomy" id="33897"/>
    <lineage>
        <taxon>Bacteria</taxon>
        <taxon>Bacillati</taxon>
        <taxon>Actinomycetota</taxon>
        <taxon>Actinomycetes</taxon>
        <taxon>Kitasatosporales</taxon>
        <taxon>Streptomycetaceae</taxon>
        <taxon>Streptomyces</taxon>
    </lineage>
</organism>
<reference evidence="2 3" key="1">
    <citation type="submission" date="2024-10" db="EMBL/GenBank/DDBJ databases">
        <title>The Natural Products Discovery Center: Release of the First 8490 Sequenced Strains for Exploring Actinobacteria Biosynthetic Diversity.</title>
        <authorList>
            <person name="Kalkreuter E."/>
            <person name="Kautsar S.A."/>
            <person name="Yang D."/>
            <person name="Bader C.D."/>
            <person name="Teijaro C.N."/>
            <person name="Fluegel L."/>
            <person name="Davis C.M."/>
            <person name="Simpson J.R."/>
            <person name="Lauterbach L."/>
            <person name="Steele A.D."/>
            <person name="Gui C."/>
            <person name="Meng S."/>
            <person name="Li G."/>
            <person name="Viehrig K."/>
            <person name="Ye F."/>
            <person name="Su P."/>
            <person name="Kiefer A.F."/>
            <person name="Nichols A."/>
            <person name="Cepeda A.J."/>
            <person name="Yan W."/>
            <person name="Fan B."/>
            <person name="Jiang Y."/>
            <person name="Adhikari A."/>
            <person name="Zheng C.-J."/>
            <person name="Schuster L."/>
            <person name="Cowan T.M."/>
            <person name="Smanski M.J."/>
            <person name="Chevrette M.G."/>
            <person name="De Carvalho L.P.S."/>
            <person name="Shen B."/>
        </authorList>
    </citation>
    <scope>NUCLEOTIDE SEQUENCE [LARGE SCALE GENOMIC DNA]</scope>
    <source>
        <strain evidence="2 3">NPDC001390</strain>
    </source>
</reference>